<dbReference type="CDD" id="cd16917">
    <property type="entry name" value="HATPase_UhpB-NarQ-NarX-like"/>
    <property type="match status" value="1"/>
</dbReference>
<keyword evidence="3" id="KW-0902">Two-component regulatory system</keyword>
<dbReference type="InterPro" id="IPR003594">
    <property type="entry name" value="HATPase_dom"/>
</dbReference>
<gene>
    <name evidence="6" type="ORF">HCN83_13600</name>
</gene>
<evidence type="ECO:0000256" key="1">
    <source>
        <dbReference type="ARBA" id="ARBA00022679"/>
    </source>
</evidence>
<dbReference type="InterPro" id="IPR050482">
    <property type="entry name" value="Sensor_HK_TwoCompSys"/>
</dbReference>
<dbReference type="Gene3D" id="3.30.565.10">
    <property type="entry name" value="Histidine kinase-like ATPase, C-terminal domain"/>
    <property type="match status" value="1"/>
</dbReference>
<organism evidence="6 7">
    <name type="scientific">Alkalicoccus luteus</name>
    <dbReference type="NCBI Taxonomy" id="1237094"/>
    <lineage>
        <taxon>Bacteria</taxon>
        <taxon>Bacillati</taxon>
        <taxon>Bacillota</taxon>
        <taxon>Bacilli</taxon>
        <taxon>Bacillales</taxon>
        <taxon>Bacillaceae</taxon>
        <taxon>Alkalicoccus</taxon>
    </lineage>
</organism>
<protein>
    <recommendedName>
        <fullName evidence="5">Histidine kinase/HSP90-like ATPase domain-containing protein</fullName>
    </recommendedName>
</protein>
<keyword evidence="7" id="KW-1185">Reference proteome</keyword>
<comment type="caution">
    <text evidence="6">The sequence shown here is derived from an EMBL/GenBank/DDBJ whole genome shotgun (WGS) entry which is preliminary data.</text>
</comment>
<dbReference type="InterPro" id="IPR036890">
    <property type="entry name" value="HATPase_C_sf"/>
</dbReference>
<sequence>MLSTVQKQVVQQLQLAHSKKGLMAVFQAYVDATFPAGEPILTAPLHQNAPLHPDAFFYRTALDDHPSGKPAVVQVKDRTGDDARFQLIPLYESDGSRWEVLTRSTCWYPVVRWKQYQLQQMADVFFLRMQAVEDRERAVKKAEDAALIRASQAVHHTISQKLFFLSALLFQLKQQEQPDTETMEKRLHELQKEARDLIADLRGDKERLDPALLLKQTLETICADQQLMPVFSAEGTAVRERPEIKEAVFYIGEELMANAAKHSGADTLHVTVTVNPVQWELVVRDDGRGIRNRDGAGYGLTGIRQRLEKLGGTLKLEHHDGTAAFVTIPRRGGTWHVQTAFSG</sequence>
<keyword evidence="4" id="KW-0175">Coiled coil</keyword>
<evidence type="ECO:0000256" key="3">
    <source>
        <dbReference type="ARBA" id="ARBA00023012"/>
    </source>
</evidence>
<keyword evidence="1" id="KW-0808">Transferase</keyword>
<evidence type="ECO:0000259" key="5">
    <source>
        <dbReference type="SMART" id="SM00387"/>
    </source>
</evidence>
<dbReference type="SMART" id="SM00387">
    <property type="entry name" value="HATPase_c"/>
    <property type="match status" value="1"/>
</dbReference>
<dbReference type="PANTHER" id="PTHR24421">
    <property type="entry name" value="NITRATE/NITRITE SENSOR PROTEIN NARX-RELATED"/>
    <property type="match status" value="1"/>
</dbReference>
<evidence type="ECO:0000313" key="7">
    <source>
        <dbReference type="Proteomes" id="UP000752012"/>
    </source>
</evidence>
<dbReference type="EMBL" id="JAATHJ010000025">
    <property type="protein sequence ID" value="NJP38611.1"/>
    <property type="molecule type" value="Genomic_DNA"/>
</dbReference>
<dbReference type="RefSeq" id="WP_168008263.1">
    <property type="nucleotide sequence ID" value="NZ_JAATHJ010000025.1"/>
</dbReference>
<reference evidence="6 7" key="1">
    <citation type="submission" date="2020-03" db="EMBL/GenBank/DDBJ databases">
        <title>Assessment of the enzymatic potential of alkaline-tolerant lipase obtained from Bacillus luteus H11 (technogenic soil) for the bioremediation of saline soils contaminated with petroleum substances.</title>
        <authorList>
            <person name="Kalwasinska A."/>
        </authorList>
    </citation>
    <scope>NUCLEOTIDE SEQUENCE [LARGE SCALE GENOMIC DNA]</scope>
    <source>
        <strain evidence="6 7">H11</strain>
    </source>
</reference>
<dbReference type="GO" id="GO:0016301">
    <property type="term" value="F:kinase activity"/>
    <property type="evidence" value="ECO:0007669"/>
    <property type="project" value="UniProtKB-KW"/>
</dbReference>
<evidence type="ECO:0000313" key="6">
    <source>
        <dbReference type="EMBL" id="NJP38611.1"/>
    </source>
</evidence>
<dbReference type="AlphaFoldDB" id="A0A969PUG2"/>
<dbReference type="GO" id="GO:0000160">
    <property type="term" value="P:phosphorelay signal transduction system"/>
    <property type="evidence" value="ECO:0007669"/>
    <property type="project" value="UniProtKB-KW"/>
</dbReference>
<name>A0A969PUG2_9BACI</name>
<dbReference type="SUPFAM" id="SSF55874">
    <property type="entry name" value="ATPase domain of HSP90 chaperone/DNA topoisomerase II/histidine kinase"/>
    <property type="match status" value="1"/>
</dbReference>
<feature type="domain" description="Histidine kinase/HSP90-like ATPase" evidence="5">
    <location>
        <begin position="243"/>
        <end position="332"/>
    </location>
</feature>
<feature type="coiled-coil region" evidence="4">
    <location>
        <begin position="180"/>
        <end position="207"/>
    </location>
</feature>
<dbReference type="Proteomes" id="UP000752012">
    <property type="component" value="Unassembled WGS sequence"/>
</dbReference>
<keyword evidence="2" id="KW-0418">Kinase</keyword>
<evidence type="ECO:0000256" key="4">
    <source>
        <dbReference type="SAM" id="Coils"/>
    </source>
</evidence>
<proteinExistence type="predicted"/>
<dbReference type="Pfam" id="PF02518">
    <property type="entry name" value="HATPase_c"/>
    <property type="match status" value="1"/>
</dbReference>
<accession>A0A969PUG2</accession>
<evidence type="ECO:0000256" key="2">
    <source>
        <dbReference type="ARBA" id="ARBA00022777"/>
    </source>
</evidence>